<sequence>MAAFLIFLRESLEASMICSILFAFLTARNEQYRIKAMWAGVIAGILVALIGGGVVYLTVREYAETPLQVLIEGITYFIACAVLTYMTLWLRKKGNKPKTELEARISGVLETRSMWAVWLFVFVTIAREALEATVFMIPMLMVENPWANLIGGLIGILVGGYAGYGIYALGKRVSVDKLFRVLQVVLVFFAAGLLSDGIGALQELGYLAFGNYVLWDTSSILDVENAAGDLLHAFVGYTPEPSILQAVVYLGYLAVVGAWFYANKKKAS</sequence>
<evidence type="ECO:0000313" key="8">
    <source>
        <dbReference type="Proteomes" id="UP000027931"/>
    </source>
</evidence>
<feature type="transmembrane region" description="Helical" evidence="6">
    <location>
        <begin position="6"/>
        <end position="25"/>
    </location>
</feature>
<dbReference type="Proteomes" id="UP000027931">
    <property type="component" value="Unassembled WGS sequence"/>
</dbReference>
<accession>A0A074LU44</accession>
<evidence type="ECO:0000256" key="1">
    <source>
        <dbReference type="ARBA" id="ARBA00004141"/>
    </source>
</evidence>
<feature type="transmembrane region" description="Helical" evidence="6">
    <location>
        <begin position="69"/>
        <end position="90"/>
    </location>
</feature>
<feature type="transmembrane region" description="Helical" evidence="6">
    <location>
        <begin position="115"/>
        <end position="140"/>
    </location>
</feature>
<evidence type="ECO:0000256" key="2">
    <source>
        <dbReference type="ARBA" id="ARBA00008333"/>
    </source>
</evidence>
<evidence type="ECO:0008006" key="9">
    <source>
        <dbReference type="Google" id="ProtNLM"/>
    </source>
</evidence>
<reference evidence="7 8" key="1">
    <citation type="journal article" date="2013" name="Int. J. Syst. Evol. Microbiol.">
        <title>Tumebacillus flagellatus sp. nov., an alpha-amylase/pullulanase-producing bacterium isolated from cassava wastewater.</title>
        <authorList>
            <person name="Wang Q."/>
            <person name="Xie N."/>
            <person name="Qin Y."/>
            <person name="Shen N."/>
            <person name="Zhu J."/>
            <person name="Mi H."/>
            <person name="Huang R."/>
        </authorList>
    </citation>
    <scope>NUCLEOTIDE SEQUENCE [LARGE SCALE GENOMIC DNA]</scope>
    <source>
        <strain evidence="7 8">GST4</strain>
    </source>
</reference>
<comment type="subcellular location">
    <subcellularLocation>
        <location evidence="1">Membrane</location>
        <topology evidence="1">Multi-pass membrane protein</topology>
    </subcellularLocation>
</comment>
<organism evidence="7 8">
    <name type="scientific">Tumebacillus flagellatus</name>
    <dbReference type="NCBI Taxonomy" id="1157490"/>
    <lineage>
        <taxon>Bacteria</taxon>
        <taxon>Bacillati</taxon>
        <taxon>Bacillota</taxon>
        <taxon>Bacilli</taxon>
        <taxon>Bacillales</taxon>
        <taxon>Alicyclobacillaceae</taxon>
        <taxon>Tumebacillus</taxon>
    </lineage>
</organism>
<feature type="transmembrane region" description="Helical" evidence="6">
    <location>
        <begin position="181"/>
        <end position="201"/>
    </location>
</feature>
<dbReference type="AlphaFoldDB" id="A0A074LU44"/>
<evidence type="ECO:0000256" key="6">
    <source>
        <dbReference type="SAM" id="Phobius"/>
    </source>
</evidence>
<evidence type="ECO:0000256" key="5">
    <source>
        <dbReference type="ARBA" id="ARBA00023136"/>
    </source>
</evidence>
<dbReference type="InterPro" id="IPR004923">
    <property type="entry name" value="FTR1/Fip1/EfeU"/>
</dbReference>
<feature type="transmembrane region" description="Helical" evidence="6">
    <location>
        <begin position="243"/>
        <end position="262"/>
    </location>
</feature>
<keyword evidence="8" id="KW-1185">Reference proteome</keyword>
<name>A0A074LU44_9BACL</name>
<dbReference type="RefSeq" id="WP_038087694.1">
    <property type="nucleotide sequence ID" value="NZ_JMIR01000012.1"/>
</dbReference>
<protein>
    <recommendedName>
        <fullName evidence="9">Iron permease</fullName>
    </recommendedName>
</protein>
<comment type="caution">
    <text evidence="7">The sequence shown here is derived from an EMBL/GenBank/DDBJ whole genome shotgun (WGS) entry which is preliminary data.</text>
</comment>
<dbReference type="PANTHER" id="PTHR31632:SF2">
    <property type="entry name" value="PLASMA MEMBRANE IRON PERMEASE"/>
    <property type="match status" value="1"/>
</dbReference>
<dbReference type="eggNOG" id="COG0672">
    <property type="taxonomic scope" value="Bacteria"/>
</dbReference>
<keyword evidence="4 6" id="KW-1133">Transmembrane helix</keyword>
<proteinExistence type="inferred from homology"/>
<comment type="similarity">
    <text evidence="2">Belongs to the oxidase-dependent Fe transporter (OFeT) (TC 9.A.10.1) family.</text>
</comment>
<evidence type="ECO:0000256" key="4">
    <source>
        <dbReference type="ARBA" id="ARBA00022989"/>
    </source>
</evidence>
<dbReference type="Pfam" id="PF03239">
    <property type="entry name" value="FTR1"/>
    <property type="match status" value="1"/>
</dbReference>
<dbReference type="OrthoDB" id="8215804at2"/>
<feature type="transmembrane region" description="Helical" evidence="6">
    <location>
        <begin position="146"/>
        <end position="169"/>
    </location>
</feature>
<gene>
    <name evidence="7" type="ORF">EL26_10695</name>
</gene>
<evidence type="ECO:0000256" key="3">
    <source>
        <dbReference type="ARBA" id="ARBA00022692"/>
    </source>
</evidence>
<evidence type="ECO:0000313" key="7">
    <source>
        <dbReference type="EMBL" id="KEO83433.1"/>
    </source>
</evidence>
<dbReference type="PANTHER" id="PTHR31632">
    <property type="entry name" value="IRON TRANSPORTER FTH1"/>
    <property type="match status" value="1"/>
</dbReference>
<feature type="transmembrane region" description="Helical" evidence="6">
    <location>
        <begin position="37"/>
        <end position="57"/>
    </location>
</feature>
<dbReference type="EMBL" id="JMIR01000012">
    <property type="protein sequence ID" value="KEO83433.1"/>
    <property type="molecule type" value="Genomic_DNA"/>
</dbReference>
<dbReference type="STRING" id="1157490.EL26_10695"/>
<keyword evidence="3 6" id="KW-0812">Transmembrane</keyword>
<keyword evidence="5 6" id="KW-0472">Membrane</keyword>
<dbReference type="GO" id="GO:0015093">
    <property type="term" value="F:ferrous iron transmembrane transporter activity"/>
    <property type="evidence" value="ECO:0007669"/>
    <property type="project" value="TreeGrafter"/>
</dbReference>
<dbReference type="GO" id="GO:0033573">
    <property type="term" value="C:high-affinity iron permease complex"/>
    <property type="evidence" value="ECO:0007669"/>
    <property type="project" value="InterPro"/>
</dbReference>